<evidence type="ECO:0000313" key="4">
    <source>
        <dbReference type="EMBL" id="MFC6999215.1"/>
    </source>
</evidence>
<evidence type="ECO:0000313" key="5">
    <source>
        <dbReference type="Proteomes" id="UP001596405"/>
    </source>
</evidence>
<proteinExistence type="inferred from homology"/>
<dbReference type="InterPro" id="IPR036291">
    <property type="entry name" value="NAD(P)-bd_dom_sf"/>
</dbReference>
<gene>
    <name evidence="4" type="ORF">ACFQHR_16385</name>
</gene>
<dbReference type="Gene3D" id="3.40.50.720">
    <property type="entry name" value="NAD(P)-binding Rossmann-like Domain"/>
    <property type="match status" value="2"/>
</dbReference>
<comment type="caution">
    <text evidence="4">The sequence shown here is derived from an EMBL/GenBank/DDBJ whole genome shotgun (WGS) entry which is preliminary data.</text>
</comment>
<dbReference type="InterPro" id="IPR051203">
    <property type="entry name" value="Polysaccharide_Synthase-Rel"/>
</dbReference>
<dbReference type="Pfam" id="PF02719">
    <property type="entry name" value="Polysacc_synt_2"/>
    <property type="match status" value="1"/>
</dbReference>
<keyword evidence="2" id="KW-0812">Transmembrane</keyword>
<dbReference type="PANTHER" id="PTHR43318:SF1">
    <property type="entry name" value="POLYSACCHARIDE BIOSYNTHESIS PROTEIN EPSC-RELATED"/>
    <property type="match status" value="1"/>
</dbReference>
<keyword evidence="5" id="KW-1185">Reference proteome</keyword>
<dbReference type="CDD" id="cd05237">
    <property type="entry name" value="UDP_invert_4-6DH_SDR_e"/>
    <property type="match status" value="1"/>
</dbReference>
<feature type="transmembrane region" description="Helical" evidence="2">
    <location>
        <begin position="75"/>
        <end position="92"/>
    </location>
</feature>
<reference evidence="5" key="1">
    <citation type="journal article" date="2019" name="Int. J. Syst. Evol. Microbiol.">
        <title>The Global Catalogue of Microorganisms (GCM) 10K type strain sequencing project: providing services to taxonomists for standard genome sequencing and annotation.</title>
        <authorList>
            <consortium name="The Broad Institute Genomics Platform"/>
            <consortium name="The Broad Institute Genome Sequencing Center for Infectious Disease"/>
            <person name="Wu L."/>
            <person name="Ma J."/>
        </authorList>
    </citation>
    <scope>NUCLEOTIDE SEQUENCE [LARGE SCALE GENOMIC DNA]</scope>
    <source>
        <strain evidence="5">CGMCC 4.7393</strain>
    </source>
</reference>
<name>A0ABW2DNE0_9BACT</name>
<sequence>MPKQLVFGLDVCLCALSFFIAYLLRFNFDLQVYTTLSFTQMLPIVLVVRVVAFLYTKTYTGILRYSSLEDLRKLFFALSSTSALLVAAQLVYNKVFGYQNFIPISILLIDYIISLVLLSLLRVWAKIVHYEQNHSLSKKVNVVIFGAGEVGSITLRTLQQDMGTYYHIVSFLDDDRKKQGLGINGVSIQTPKQTLAEQLKNLQADLLILAVQQLTVARRKQLVESCLRAGVQVLVVPPVYKWINGELSFRQIREVRIEDVLGRPAVKLDSPALHQELQNRTVLITGAAGSIGSELVRQLIQFKPKQLVLLDQAESALYDLELELTELYLKLNFEMVLGDICNEARMEAVFKTFQPDLVFHCAAYKHVPVMEENPTESLNTNILGTKILADLAVKYQVQKFVLLSTDKAVNPTSVMGASKRLCEMYVQALDHYLRDSGNQQTKFVTTRFGNVLGSTGSVIPRFRKQILEGGPLTVTHPDISRYFMTIQEACQLVLEASAMGKGGEIYIFNMGDSIKIVDLAKKMIKLSGLTLGKDIQLVYTGLRPGEKLEEELVHQHEALQPTQHPLISLALMPAPKSTLVLQEIQNLVSLFSSQNNVAVIRKMKQLVPEYVSQNSVYQKFDI</sequence>
<dbReference type="Pfam" id="PF13727">
    <property type="entry name" value="CoA_binding_3"/>
    <property type="match status" value="1"/>
</dbReference>
<comment type="similarity">
    <text evidence="1">Belongs to the polysaccharide synthase family.</text>
</comment>
<evidence type="ECO:0000256" key="1">
    <source>
        <dbReference type="ARBA" id="ARBA00007430"/>
    </source>
</evidence>
<evidence type="ECO:0000259" key="3">
    <source>
        <dbReference type="Pfam" id="PF02719"/>
    </source>
</evidence>
<dbReference type="EMBL" id="JBHSYQ010000015">
    <property type="protein sequence ID" value="MFC6999215.1"/>
    <property type="molecule type" value="Genomic_DNA"/>
</dbReference>
<accession>A0ABW2DNE0</accession>
<dbReference type="RefSeq" id="WP_161486686.1">
    <property type="nucleotide sequence ID" value="NZ_LRML01000002.1"/>
</dbReference>
<feature type="transmembrane region" description="Helical" evidence="2">
    <location>
        <begin position="36"/>
        <end position="55"/>
    </location>
</feature>
<organism evidence="4 5">
    <name type="scientific">Rufibacter roseus</name>
    <dbReference type="NCBI Taxonomy" id="1567108"/>
    <lineage>
        <taxon>Bacteria</taxon>
        <taxon>Pseudomonadati</taxon>
        <taxon>Bacteroidota</taxon>
        <taxon>Cytophagia</taxon>
        <taxon>Cytophagales</taxon>
        <taxon>Hymenobacteraceae</taxon>
        <taxon>Rufibacter</taxon>
    </lineage>
</organism>
<feature type="transmembrane region" description="Helical" evidence="2">
    <location>
        <begin position="6"/>
        <end position="24"/>
    </location>
</feature>
<dbReference type="SUPFAM" id="SSF51735">
    <property type="entry name" value="NAD(P)-binding Rossmann-fold domains"/>
    <property type="match status" value="2"/>
</dbReference>
<dbReference type="PANTHER" id="PTHR43318">
    <property type="entry name" value="UDP-N-ACETYLGLUCOSAMINE 4,6-DEHYDRATASE"/>
    <property type="match status" value="1"/>
</dbReference>
<feature type="domain" description="Polysaccharide biosynthesis protein CapD-like" evidence="3">
    <location>
        <begin position="282"/>
        <end position="568"/>
    </location>
</feature>
<evidence type="ECO:0000256" key="2">
    <source>
        <dbReference type="SAM" id="Phobius"/>
    </source>
</evidence>
<keyword evidence="2" id="KW-0472">Membrane</keyword>
<feature type="transmembrane region" description="Helical" evidence="2">
    <location>
        <begin position="104"/>
        <end position="125"/>
    </location>
</feature>
<keyword evidence="2" id="KW-1133">Transmembrane helix</keyword>
<protein>
    <submittedName>
        <fullName evidence="4">Polysaccharide biosynthesis protein</fullName>
    </submittedName>
</protein>
<dbReference type="Proteomes" id="UP001596405">
    <property type="component" value="Unassembled WGS sequence"/>
</dbReference>
<dbReference type="InterPro" id="IPR003869">
    <property type="entry name" value="Polysac_CapD-like"/>
</dbReference>